<dbReference type="EMBL" id="LR796268">
    <property type="protein sequence ID" value="CAB4132806.1"/>
    <property type="molecule type" value="Genomic_DNA"/>
</dbReference>
<dbReference type="InterPro" id="IPR021497">
    <property type="entry name" value="GTA_holin_3TM"/>
</dbReference>
<sequence length="126" mass="13958">MLLDNVLDLGTKLLDRLIPDPVQKAQAQLELMKLQQSGELATLTAQTDINKVEASSSSFFVSGWRPYIGWVCGLALTYQYLVRPFIIAFFPGYSFPGLDDNLWQLLLGMLGLGGLRSFEKMKGVAS</sequence>
<proteinExistence type="predicted"/>
<gene>
    <name evidence="1" type="ORF">UFOVP249_39</name>
</gene>
<accession>A0A6J5LI06</accession>
<protein>
    <submittedName>
        <fullName evidence="1">Holin of 3TMs, for gene-transfer release</fullName>
    </submittedName>
</protein>
<name>A0A6J5LI06_9CAUD</name>
<organism evidence="1">
    <name type="scientific">uncultured Caudovirales phage</name>
    <dbReference type="NCBI Taxonomy" id="2100421"/>
    <lineage>
        <taxon>Viruses</taxon>
        <taxon>Duplodnaviria</taxon>
        <taxon>Heunggongvirae</taxon>
        <taxon>Uroviricota</taxon>
        <taxon>Caudoviricetes</taxon>
        <taxon>Peduoviridae</taxon>
        <taxon>Maltschvirus</taxon>
        <taxon>Maltschvirus maltsch</taxon>
    </lineage>
</organism>
<reference evidence="1" key="1">
    <citation type="submission" date="2020-04" db="EMBL/GenBank/DDBJ databases">
        <authorList>
            <person name="Chiriac C."/>
            <person name="Salcher M."/>
            <person name="Ghai R."/>
            <person name="Kavagutti S V."/>
        </authorList>
    </citation>
    <scope>NUCLEOTIDE SEQUENCE</scope>
</reference>
<evidence type="ECO:0000313" key="1">
    <source>
        <dbReference type="EMBL" id="CAB4132806.1"/>
    </source>
</evidence>
<dbReference type="Pfam" id="PF11351">
    <property type="entry name" value="GTA_holin_3TM"/>
    <property type="match status" value="1"/>
</dbReference>